<evidence type="ECO:0000313" key="1">
    <source>
        <dbReference type="EMBL" id="TGO58946.1"/>
    </source>
</evidence>
<dbReference type="AlphaFoldDB" id="A0A4Z1IC08"/>
<sequence length="62" mass="7056">MAKWTDYFIIDLELSTRSIPVPMGISNTIRARPLSSLYHCEKPSSDFDKVTVDSPFCLSPYD</sequence>
<protein>
    <submittedName>
        <fullName evidence="1">Uncharacterized protein</fullName>
    </submittedName>
</protein>
<proteinExistence type="predicted"/>
<dbReference type="Proteomes" id="UP000297229">
    <property type="component" value="Unassembled WGS sequence"/>
</dbReference>
<name>A0A4Z1IC08_9HELO</name>
<reference evidence="1 2" key="1">
    <citation type="submission" date="2017-12" db="EMBL/GenBank/DDBJ databases">
        <title>Comparative genomics of Botrytis spp.</title>
        <authorList>
            <person name="Valero-Jimenez C.A."/>
            <person name="Tapia P."/>
            <person name="Veloso J."/>
            <person name="Silva-Moreno E."/>
            <person name="Staats M."/>
            <person name="Valdes J.H."/>
            <person name="Van Kan J.A.L."/>
        </authorList>
    </citation>
    <scope>NUCLEOTIDE SEQUENCE [LARGE SCALE GENOMIC DNA]</scope>
    <source>
        <strain evidence="1 2">Be9601</strain>
    </source>
</reference>
<evidence type="ECO:0000313" key="2">
    <source>
        <dbReference type="Proteomes" id="UP000297229"/>
    </source>
</evidence>
<comment type="caution">
    <text evidence="1">The sequence shown here is derived from an EMBL/GenBank/DDBJ whole genome shotgun (WGS) entry which is preliminary data.</text>
</comment>
<dbReference type="EMBL" id="PQXM01001265">
    <property type="protein sequence ID" value="TGO58946.1"/>
    <property type="molecule type" value="Genomic_DNA"/>
</dbReference>
<accession>A0A4Z1IC08</accession>
<keyword evidence="2" id="KW-1185">Reference proteome</keyword>
<organism evidence="1 2">
    <name type="scientific">Botrytis elliptica</name>
    <dbReference type="NCBI Taxonomy" id="278938"/>
    <lineage>
        <taxon>Eukaryota</taxon>
        <taxon>Fungi</taxon>
        <taxon>Dikarya</taxon>
        <taxon>Ascomycota</taxon>
        <taxon>Pezizomycotina</taxon>
        <taxon>Leotiomycetes</taxon>
        <taxon>Helotiales</taxon>
        <taxon>Sclerotiniaceae</taxon>
        <taxon>Botrytis</taxon>
    </lineage>
</organism>
<gene>
    <name evidence="1" type="ORF">BELL_1267g00010</name>
</gene>